<keyword evidence="3" id="KW-1185">Reference proteome</keyword>
<gene>
    <name evidence="2" type="ORF">R3Q16_35100</name>
</gene>
<proteinExistence type="predicted"/>
<protein>
    <submittedName>
        <fullName evidence="2">ANTAR domain-containing protein</fullName>
    </submittedName>
</protein>
<evidence type="ECO:0000259" key="1">
    <source>
        <dbReference type="PROSITE" id="PS50921"/>
    </source>
</evidence>
<dbReference type="Proteomes" id="UP001185927">
    <property type="component" value="Unassembled WGS sequence"/>
</dbReference>
<accession>A0ABU4C5M9</accession>
<feature type="domain" description="ANTAR" evidence="1">
    <location>
        <begin position="1"/>
        <end position="58"/>
    </location>
</feature>
<evidence type="ECO:0000313" key="3">
    <source>
        <dbReference type="Proteomes" id="UP001185927"/>
    </source>
</evidence>
<dbReference type="PROSITE" id="PS50921">
    <property type="entry name" value="ANTAR"/>
    <property type="match status" value="1"/>
</dbReference>
<dbReference type="InterPro" id="IPR036388">
    <property type="entry name" value="WH-like_DNA-bd_sf"/>
</dbReference>
<evidence type="ECO:0000313" key="2">
    <source>
        <dbReference type="EMBL" id="MDV6271814.1"/>
    </source>
</evidence>
<dbReference type="InterPro" id="IPR005561">
    <property type="entry name" value="ANTAR"/>
</dbReference>
<reference evidence="2 3" key="1">
    <citation type="submission" date="2023-10" db="EMBL/GenBank/DDBJ databases">
        <title>Development of a sustainable strategy for remediation of hydrocarbon-contaminated territories based on the waste exchange concept.</title>
        <authorList>
            <person name="Krivoruchko A."/>
        </authorList>
    </citation>
    <scope>NUCLEOTIDE SEQUENCE [LARGE SCALE GENOMIC DNA]</scope>
    <source>
        <strain evidence="2 3">IEGM 1203</strain>
    </source>
</reference>
<name>A0ABU4C5M9_RHOGO</name>
<sequence>MADRKSGLIALTDQEVTEQAQGLITERTGFAADLALAFMKYEAAGHSLPLPDLARCIVSNQPYSDQA</sequence>
<comment type="caution">
    <text evidence="2">The sequence shown here is derived from an EMBL/GenBank/DDBJ whole genome shotgun (WGS) entry which is preliminary data.</text>
</comment>
<organism evidence="2 3">
    <name type="scientific">Rhodococcus globerulus</name>
    <dbReference type="NCBI Taxonomy" id="33008"/>
    <lineage>
        <taxon>Bacteria</taxon>
        <taxon>Bacillati</taxon>
        <taxon>Actinomycetota</taxon>
        <taxon>Actinomycetes</taxon>
        <taxon>Mycobacteriales</taxon>
        <taxon>Nocardiaceae</taxon>
        <taxon>Rhodococcus</taxon>
    </lineage>
</organism>
<dbReference type="EMBL" id="JAWLKB010000093">
    <property type="protein sequence ID" value="MDV6271814.1"/>
    <property type="molecule type" value="Genomic_DNA"/>
</dbReference>
<dbReference type="Gene3D" id="1.10.10.10">
    <property type="entry name" value="Winged helix-like DNA-binding domain superfamily/Winged helix DNA-binding domain"/>
    <property type="match status" value="1"/>
</dbReference>
<dbReference type="RefSeq" id="WP_317546516.1">
    <property type="nucleotide sequence ID" value="NZ_JAWLKB010000093.1"/>
</dbReference>